<feature type="domain" description="ABC transporter" evidence="5">
    <location>
        <begin position="5"/>
        <end position="206"/>
    </location>
</feature>
<comment type="caution">
    <text evidence="6">The sequence shown here is derived from an EMBL/GenBank/DDBJ whole genome shotgun (WGS) entry which is preliminary data.</text>
</comment>
<keyword evidence="4 6" id="KW-0067">ATP-binding</keyword>
<dbReference type="AlphaFoldDB" id="A0A372JEL6"/>
<dbReference type="EMBL" id="QURH01000795">
    <property type="protein sequence ID" value="RFU38463.1"/>
    <property type="molecule type" value="Genomic_DNA"/>
</dbReference>
<comment type="similarity">
    <text evidence="1">Belongs to the ABC transporter superfamily.</text>
</comment>
<accession>A0A372JEL6</accession>
<dbReference type="Pfam" id="PF00005">
    <property type="entry name" value="ABC_tran"/>
    <property type="match status" value="1"/>
</dbReference>
<evidence type="ECO:0000259" key="5">
    <source>
        <dbReference type="PROSITE" id="PS50893"/>
    </source>
</evidence>
<dbReference type="PANTHER" id="PTHR43335">
    <property type="entry name" value="ABC TRANSPORTER, ATP-BINDING PROTEIN"/>
    <property type="match status" value="1"/>
</dbReference>
<dbReference type="GO" id="GO:0005524">
    <property type="term" value="F:ATP binding"/>
    <property type="evidence" value="ECO:0007669"/>
    <property type="project" value="UniProtKB-KW"/>
</dbReference>
<evidence type="ECO:0000313" key="6">
    <source>
        <dbReference type="EMBL" id="RFU38463.1"/>
    </source>
</evidence>
<evidence type="ECO:0000313" key="7">
    <source>
        <dbReference type="Proteomes" id="UP000261811"/>
    </source>
</evidence>
<dbReference type="InterPro" id="IPR027417">
    <property type="entry name" value="P-loop_NTPase"/>
</dbReference>
<dbReference type="SMART" id="SM00382">
    <property type="entry name" value="AAA"/>
    <property type="match status" value="1"/>
</dbReference>
<dbReference type="InterPro" id="IPR003439">
    <property type="entry name" value="ABC_transporter-like_ATP-bd"/>
</dbReference>
<dbReference type="Gene3D" id="3.40.50.300">
    <property type="entry name" value="P-loop containing nucleotide triphosphate hydrolases"/>
    <property type="match status" value="1"/>
</dbReference>
<gene>
    <name evidence="6" type="ORF">DZF91_27560</name>
</gene>
<evidence type="ECO:0000256" key="3">
    <source>
        <dbReference type="ARBA" id="ARBA00022741"/>
    </source>
</evidence>
<dbReference type="GO" id="GO:0016887">
    <property type="term" value="F:ATP hydrolysis activity"/>
    <property type="evidence" value="ECO:0007669"/>
    <property type="project" value="InterPro"/>
</dbReference>
<dbReference type="PROSITE" id="PS50893">
    <property type="entry name" value="ABC_TRANSPORTER_2"/>
    <property type="match status" value="1"/>
</dbReference>
<name>A0A372JEL6_9ACTN</name>
<sequence length="206" mass="20876">MEAVLAADGLGVRTRRGPVFSGVTVRAAPGEVLAVSGPGGSGRTSLLLTLAGRMRPADGALVVAGASAPAGIRARVGVARVTGAAEPEPGLRVRQHVGERRLSLRDPGDFADARKVVGLDAADHELVRDLPDAETTRLALALALLDDVPVIVLDDLDRGADAAEQVALWAAARRAADTGPAVVATVLEPSPAHGLADRHVLLGGGA</sequence>
<keyword evidence="7" id="KW-1185">Reference proteome</keyword>
<reference evidence="6 7" key="1">
    <citation type="submission" date="2018-08" db="EMBL/GenBank/DDBJ databases">
        <title>Actinomadura jelena sp. nov., a novel Actinomycete isolated from soil in Chad.</title>
        <authorList>
            <person name="Shi L."/>
        </authorList>
    </citation>
    <scope>NUCLEOTIDE SEQUENCE [LARGE SCALE GENOMIC DNA]</scope>
    <source>
        <strain evidence="6 7">NEAU-G17</strain>
    </source>
</reference>
<evidence type="ECO:0000256" key="4">
    <source>
        <dbReference type="ARBA" id="ARBA00022840"/>
    </source>
</evidence>
<organism evidence="6 7">
    <name type="scientific">Actinomadura logoneensis</name>
    <dbReference type="NCBI Taxonomy" id="2293572"/>
    <lineage>
        <taxon>Bacteria</taxon>
        <taxon>Bacillati</taxon>
        <taxon>Actinomycetota</taxon>
        <taxon>Actinomycetes</taxon>
        <taxon>Streptosporangiales</taxon>
        <taxon>Thermomonosporaceae</taxon>
        <taxon>Actinomadura</taxon>
    </lineage>
</organism>
<dbReference type="OrthoDB" id="3480777at2"/>
<dbReference type="InterPro" id="IPR003593">
    <property type="entry name" value="AAA+_ATPase"/>
</dbReference>
<keyword evidence="3" id="KW-0547">Nucleotide-binding</keyword>
<keyword evidence="2" id="KW-0813">Transport</keyword>
<proteinExistence type="inferred from homology"/>
<dbReference type="SUPFAM" id="SSF52540">
    <property type="entry name" value="P-loop containing nucleoside triphosphate hydrolases"/>
    <property type="match status" value="1"/>
</dbReference>
<evidence type="ECO:0000256" key="1">
    <source>
        <dbReference type="ARBA" id="ARBA00005417"/>
    </source>
</evidence>
<dbReference type="Proteomes" id="UP000261811">
    <property type="component" value="Unassembled WGS sequence"/>
</dbReference>
<protein>
    <submittedName>
        <fullName evidence="6">ATP-binding cassette domain-containing protein</fullName>
    </submittedName>
</protein>
<dbReference type="RefSeq" id="WP_117360054.1">
    <property type="nucleotide sequence ID" value="NZ_QURH01000795.1"/>
</dbReference>
<evidence type="ECO:0000256" key="2">
    <source>
        <dbReference type="ARBA" id="ARBA00022448"/>
    </source>
</evidence>